<keyword evidence="3" id="KW-1185">Reference proteome</keyword>
<gene>
    <name evidence="2" type="ORF">PCOR1329_LOCUS61398</name>
</gene>
<sequence>MRCRGRLRRGGPGAAAPRGGEGRSGGERIQQVLHRFGCCDQAALAQVRVQANASSKCSIGCDPHSNPIGRCPDLSDCPASGCCDKPGPTPAPTPSPSPPSGPCKVGCDPHSNPIGLCPDSSICPASGCCDQAALAQVHVQANASSKCSIGCDPHSNPIGRCPDLSDCPASGCCDKPGPTPAPTPSPSPPSGPCKVGCDPHSNPIGLCPDSSICPASGCCDQAALAQVHVQANASSKCSIGCDPHSNPIGRCPDLSDCPASGCCDKPGPTPAPTPGSGCASNYCCWWPQPGQCGSCGTDWNNRVYLPGSNCPGFNERSDAYSGCTSPGTWCR</sequence>
<dbReference type="EMBL" id="CAUYUJ010017725">
    <property type="protein sequence ID" value="CAK0877290.1"/>
    <property type="molecule type" value="Genomic_DNA"/>
</dbReference>
<proteinExistence type="predicted"/>
<accession>A0ABN9VVY3</accession>
<evidence type="ECO:0000313" key="3">
    <source>
        <dbReference type="Proteomes" id="UP001189429"/>
    </source>
</evidence>
<dbReference type="Proteomes" id="UP001189429">
    <property type="component" value="Unassembled WGS sequence"/>
</dbReference>
<evidence type="ECO:0000256" key="1">
    <source>
        <dbReference type="SAM" id="MobiDB-lite"/>
    </source>
</evidence>
<reference evidence="2" key="1">
    <citation type="submission" date="2023-10" db="EMBL/GenBank/DDBJ databases">
        <authorList>
            <person name="Chen Y."/>
            <person name="Shah S."/>
            <person name="Dougan E. K."/>
            <person name="Thang M."/>
            <person name="Chan C."/>
        </authorList>
    </citation>
    <scope>NUCLEOTIDE SEQUENCE [LARGE SCALE GENOMIC DNA]</scope>
</reference>
<protein>
    <submittedName>
        <fullName evidence="2">Uncharacterized protein</fullName>
    </submittedName>
</protein>
<organism evidence="2 3">
    <name type="scientific">Prorocentrum cordatum</name>
    <dbReference type="NCBI Taxonomy" id="2364126"/>
    <lineage>
        <taxon>Eukaryota</taxon>
        <taxon>Sar</taxon>
        <taxon>Alveolata</taxon>
        <taxon>Dinophyceae</taxon>
        <taxon>Prorocentrales</taxon>
        <taxon>Prorocentraceae</taxon>
        <taxon>Prorocentrum</taxon>
    </lineage>
</organism>
<name>A0ABN9VVY3_9DINO</name>
<evidence type="ECO:0000313" key="2">
    <source>
        <dbReference type="EMBL" id="CAK0877290.1"/>
    </source>
</evidence>
<comment type="caution">
    <text evidence="2">The sequence shown here is derived from an EMBL/GenBank/DDBJ whole genome shotgun (WGS) entry which is preliminary data.</text>
</comment>
<feature type="region of interest" description="Disordered" evidence="1">
    <location>
        <begin position="1"/>
        <end position="25"/>
    </location>
</feature>